<comment type="caution">
    <text evidence="2">The sequence shown here is derived from an EMBL/GenBank/DDBJ whole genome shotgun (WGS) entry which is preliminary data.</text>
</comment>
<evidence type="ECO:0008006" key="4">
    <source>
        <dbReference type="Google" id="ProtNLM"/>
    </source>
</evidence>
<name>A0ABU1Z1N6_9MICC</name>
<feature type="compositionally biased region" description="Basic and acidic residues" evidence="1">
    <location>
        <begin position="466"/>
        <end position="475"/>
    </location>
</feature>
<gene>
    <name evidence="2" type="ORF">J2S67_001804</name>
</gene>
<evidence type="ECO:0000313" key="2">
    <source>
        <dbReference type="EMBL" id="MDR7294536.1"/>
    </source>
</evidence>
<evidence type="ECO:0000313" key="3">
    <source>
        <dbReference type="Proteomes" id="UP001180715"/>
    </source>
</evidence>
<dbReference type="EMBL" id="JAVDXX010000001">
    <property type="protein sequence ID" value="MDR7294536.1"/>
    <property type="molecule type" value="Genomic_DNA"/>
</dbReference>
<evidence type="ECO:0000256" key="1">
    <source>
        <dbReference type="SAM" id="MobiDB-lite"/>
    </source>
</evidence>
<feature type="compositionally biased region" description="Low complexity" evidence="1">
    <location>
        <begin position="456"/>
        <end position="465"/>
    </location>
</feature>
<feature type="compositionally biased region" description="Gly residues" evidence="1">
    <location>
        <begin position="192"/>
        <end position="226"/>
    </location>
</feature>
<feature type="compositionally biased region" description="Acidic residues" evidence="1">
    <location>
        <begin position="168"/>
        <end position="181"/>
    </location>
</feature>
<accession>A0ABU1Z1N6</accession>
<reference evidence="2" key="1">
    <citation type="submission" date="2023-07" db="EMBL/GenBank/DDBJ databases">
        <title>Sequencing the genomes of 1000 actinobacteria strains.</title>
        <authorList>
            <person name="Klenk H.-P."/>
        </authorList>
    </citation>
    <scope>NUCLEOTIDE SEQUENCE</scope>
    <source>
        <strain evidence="2">DSM 13068</strain>
    </source>
</reference>
<dbReference type="RefSeq" id="WP_310248403.1">
    <property type="nucleotide sequence ID" value="NZ_JAVDXX010000001.1"/>
</dbReference>
<protein>
    <recommendedName>
        <fullName evidence="4">ABC transporter substrate-binding protein</fullName>
    </recommendedName>
</protein>
<feature type="compositionally biased region" description="Gly residues" evidence="1">
    <location>
        <begin position="302"/>
        <end position="319"/>
    </location>
</feature>
<feature type="region of interest" description="Disordered" evidence="1">
    <location>
        <begin position="167"/>
        <end position="405"/>
    </location>
</feature>
<organism evidence="2 3">
    <name type="scientific">Pseudoglutamicibacter albus</name>
    <dbReference type="NCBI Taxonomy" id="98671"/>
    <lineage>
        <taxon>Bacteria</taxon>
        <taxon>Bacillati</taxon>
        <taxon>Actinomycetota</taxon>
        <taxon>Actinomycetes</taxon>
        <taxon>Micrococcales</taxon>
        <taxon>Micrococcaceae</taxon>
        <taxon>Pseudoglutamicibacter</taxon>
    </lineage>
</organism>
<sequence>MSEEIDSGTVLGGRYQVGELIVATEEGDRVYAGTDQVLNRAVSILTAAPHNATRLAVAAREIAIETRPSPVKVLDLGISQSTTYLIAADAEAADMLDLVIENGTPYVEPFMTDTLGSEIFGESRSYEPQVYDDDAEYYEELAHEQARKPLFSGFAGRFRNRRNRNQDVYDDSWDTDDESNDEQGSGAWAAGFGAGAPAGTGAGSGASSGAGAGAGAGSGSGAGAGAGSQHPAISDPHETQPENLGSSELPPVEPSSAGASDSYQSGPIASVPTSASEASQESARNRDTGRGTGRSGSRGTDGRGTGGGAAAGGFTGFGGFDFADVPTEMNPIVTPGMRESREDADARAAREASERDGEMRPASRFPRQAFGAGAAAGAGAGASGAAASADGTQSQAFEDAEPEDSGNKLTRVIVGGLLGLLMIGGVVFAVGNLTKDKESPAPVASASQENKKKPENSGGSESPSPSEKEKEKEVKPAVQSISRLVPGAPELNADTDGELPKAIDGSLATSYQTYSYTTPQFGNYAQSMALVLELEETASVKQVKLEGLNGVGGNMQILVGDTENISDAKEAYSGSFSGPTLEAGLGKGVEGKYVFVNITELPKIASGGPSGRPYGFTVAEINVE</sequence>
<proteinExistence type="predicted"/>
<feature type="region of interest" description="Disordered" evidence="1">
    <location>
        <begin position="437"/>
        <end position="479"/>
    </location>
</feature>
<feature type="compositionally biased region" description="Basic and acidic residues" evidence="1">
    <location>
        <begin position="338"/>
        <end position="361"/>
    </location>
</feature>
<feature type="compositionally biased region" description="Polar residues" evidence="1">
    <location>
        <begin position="257"/>
        <end position="282"/>
    </location>
</feature>
<keyword evidence="3" id="KW-1185">Reference proteome</keyword>
<dbReference type="Proteomes" id="UP001180715">
    <property type="component" value="Unassembled WGS sequence"/>
</dbReference>